<proteinExistence type="inferred from homology"/>
<evidence type="ECO:0000256" key="3">
    <source>
        <dbReference type="ARBA" id="ARBA00022729"/>
    </source>
</evidence>
<evidence type="ECO:0000259" key="6">
    <source>
        <dbReference type="Pfam" id="PF07980"/>
    </source>
</evidence>
<evidence type="ECO:0000256" key="4">
    <source>
        <dbReference type="ARBA" id="ARBA00023136"/>
    </source>
</evidence>
<dbReference type="InterPro" id="IPR012944">
    <property type="entry name" value="SusD_RagB_dom"/>
</dbReference>
<evidence type="ECO:0000256" key="1">
    <source>
        <dbReference type="ARBA" id="ARBA00004442"/>
    </source>
</evidence>
<evidence type="ECO:0000313" key="9">
    <source>
        <dbReference type="Proteomes" id="UP001221366"/>
    </source>
</evidence>
<sequence>MKTYLKKLLLMLPLVVSCEQYLEIDSPKNQLVGTHVFEEAATVDGAFAHIHATLRESAFTTGSASGLSYLMGHYTDELFLVSENQDSTRDFYLNSVLPTSSDVAKFWNTAYNLIYNCNRIMDGVQASGSLAKADKNRFMGEAYFIRAFIHFNMVNLFGDIPYVDTMDYKINAEVGRMDGDAVYDKVLEDAQKAKEYLLETAGESNVFRPNYWTATAFLARVHLYRGEWELAKQEAERVISDGPFVLEPELENVFLKQSRETLWQLDNGTAGTNTYEGFMFIAMSAPPTNTSLTQKLVDSFEEGDARWTEWVGAISDSEQTWYYPFKYKHNGPTETTMECSILFRLAEMYLTAAEAAAHMGQATDALYFLNAIRNRCSLNPLDGNDSAFLLASIAQERNIEFFSEQGHRFFDLKRTGKIDEVLSLSKPYWDTTDVLLPLPEDELLSNPNLLPQNEGY</sequence>
<name>A0ABT5Y0M1_9FLAO</name>
<keyword evidence="5" id="KW-0998">Cell outer membrane</keyword>
<dbReference type="Gene3D" id="1.25.40.390">
    <property type="match status" value="1"/>
</dbReference>
<feature type="domain" description="RagB/SusD" evidence="6">
    <location>
        <begin position="314"/>
        <end position="456"/>
    </location>
</feature>
<organism evidence="8 9">
    <name type="scientific">Flagellimonas yonaguniensis</name>
    <dbReference type="NCBI Taxonomy" id="3031325"/>
    <lineage>
        <taxon>Bacteria</taxon>
        <taxon>Pseudomonadati</taxon>
        <taxon>Bacteroidota</taxon>
        <taxon>Flavobacteriia</taxon>
        <taxon>Flavobacteriales</taxon>
        <taxon>Flavobacteriaceae</taxon>
        <taxon>Flagellimonas</taxon>
    </lineage>
</organism>
<dbReference type="SUPFAM" id="SSF48452">
    <property type="entry name" value="TPR-like"/>
    <property type="match status" value="1"/>
</dbReference>
<reference evidence="8 9" key="1">
    <citation type="submission" date="2023-03" db="EMBL/GenBank/DDBJ databases">
        <title>Muricauda XX sp. nov. and Muricauda XXX sp. nov., two novel species isolated from Okinawa Trough.</title>
        <authorList>
            <person name="Cao W."/>
            <person name="Deng X."/>
        </authorList>
    </citation>
    <scope>NUCLEOTIDE SEQUENCE [LARGE SCALE GENOMIC DNA]</scope>
    <source>
        <strain evidence="8 9">334s03</strain>
    </source>
</reference>
<accession>A0ABT5Y0M1</accession>
<dbReference type="Pfam" id="PF07980">
    <property type="entry name" value="SusD_RagB"/>
    <property type="match status" value="1"/>
</dbReference>
<comment type="similarity">
    <text evidence="2">Belongs to the SusD family.</text>
</comment>
<protein>
    <submittedName>
        <fullName evidence="8">RagB/SusD family nutrient uptake outer membrane protein</fullName>
    </submittedName>
</protein>
<evidence type="ECO:0000313" key="8">
    <source>
        <dbReference type="EMBL" id="MDF0716988.1"/>
    </source>
</evidence>
<dbReference type="InterPro" id="IPR011990">
    <property type="entry name" value="TPR-like_helical_dom_sf"/>
</dbReference>
<feature type="domain" description="SusD-like N-terminal" evidence="7">
    <location>
        <begin position="70"/>
        <end position="223"/>
    </location>
</feature>
<dbReference type="RefSeq" id="WP_275616158.1">
    <property type="nucleotide sequence ID" value="NZ_JARFVB010000007.1"/>
</dbReference>
<dbReference type="CDD" id="cd08977">
    <property type="entry name" value="SusD"/>
    <property type="match status" value="1"/>
</dbReference>
<evidence type="ECO:0000256" key="5">
    <source>
        <dbReference type="ARBA" id="ARBA00023237"/>
    </source>
</evidence>
<dbReference type="PROSITE" id="PS51257">
    <property type="entry name" value="PROKAR_LIPOPROTEIN"/>
    <property type="match status" value="1"/>
</dbReference>
<dbReference type="Pfam" id="PF14322">
    <property type="entry name" value="SusD-like_3"/>
    <property type="match status" value="1"/>
</dbReference>
<keyword evidence="9" id="KW-1185">Reference proteome</keyword>
<comment type="caution">
    <text evidence="8">The sequence shown here is derived from an EMBL/GenBank/DDBJ whole genome shotgun (WGS) entry which is preliminary data.</text>
</comment>
<keyword evidence="4" id="KW-0472">Membrane</keyword>
<dbReference type="Proteomes" id="UP001221366">
    <property type="component" value="Unassembled WGS sequence"/>
</dbReference>
<keyword evidence="3" id="KW-0732">Signal</keyword>
<comment type="subcellular location">
    <subcellularLocation>
        <location evidence="1">Cell outer membrane</location>
    </subcellularLocation>
</comment>
<dbReference type="EMBL" id="JARFVB010000007">
    <property type="protein sequence ID" value="MDF0716988.1"/>
    <property type="molecule type" value="Genomic_DNA"/>
</dbReference>
<dbReference type="InterPro" id="IPR033985">
    <property type="entry name" value="SusD-like_N"/>
</dbReference>
<evidence type="ECO:0000259" key="7">
    <source>
        <dbReference type="Pfam" id="PF14322"/>
    </source>
</evidence>
<evidence type="ECO:0000256" key="2">
    <source>
        <dbReference type="ARBA" id="ARBA00006275"/>
    </source>
</evidence>
<gene>
    <name evidence="8" type="ORF">PY092_12570</name>
</gene>